<protein>
    <submittedName>
        <fullName evidence="2">Uncharacterized protein</fullName>
    </submittedName>
</protein>
<organism evidence="2 3">
    <name type="scientific">Candolleomyces aberdarensis</name>
    <dbReference type="NCBI Taxonomy" id="2316362"/>
    <lineage>
        <taxon>Eukaryota</taxon>
        <taxon>Fungi</taxon>
        <taxon>Dikarya</taxon>
        <taxon>Basidiomycota</taxon>
        <taxon>Agaricomycotina</taxon>
        <taxon>Agaricomycetes</taxon>
        <taxon>Agaricomycetidae</taxon>
        <taxon>Agaricales</taxon>
        <taxon>Agaricineae</taxon>
        <taxon>Psathyrellaceae</taxon>
        <taxon>Candolleomyces</taxon>
    </lineage>
</organism>
<feature type="non-terminal residue" evidence="2">
    <location>
        <position position="1"/>
    </location>
</feature>
<comment type="caution">
    <text evidence="2">The sequence shown here is derived from an EMBL/GenBank/DDBJ whole genome shotgun (WGS) entry which is preliminary data.</text>
</comment>
<feature type="compositionally biased region" description="Basic and acidic residues" evidence="1">
    <location>
        <begin position="60"/>
        <end position="71"/>
    </location>
</feature>
<gene>
    <name evidence="2" type="ORF">EST38_g13146</name>
</gene>
<name>A0A4Q2D2R9_9AGAR</name>
<dbReference type="EMBL" id="SDEE01001147">
    <property type="protein sequence ID" value="RXW12706.1"/>
    <property type="molecule type" value="Genomic_DNA"/>
</dbReference>
<evidence type="ECO:0000256" key="1">
    <source>
        <dbReference type="SAM" id="MobiDB-lite"/>
    </source>
</evidence>
<proteinExistence type="predicted"/>
<dbReference type="AlphaFoldDB" id="A0A4Q2D2R9"/>
<accession>A0A4Q2D2R9</accession>
<dbReference type="Proteomes" id="UP000290288">
    <property type="component" value="Unassembled WGS sequence"/>
</dbReference>
<keyword evidence="3" id="KW-1185">Reference proteome</keyword>
<dbReference type="OrthoDB" id="3080269at2759"/>
<evidence type="ECO:0000313" key="3">
    <source>
        <dbReference type="Proteomes" id="UP000290288"/>
    </source>
</evidence>
<reference evidence="2 3" key="1">
    <citation type="submission" date="2019-01" db="EMBL/GenBank/DDBJ databases">
        <title>Draft genome sequence of Psathyrella aberdarensis IHI B618.</title>
        <authorList>
            <person name="Buettner E."/>
            <person name="Kellner H."/>
        </authorList>
    </citation>
    <scope>NUCLEOTIDE SEQUENCE [LARGE SCALE GENOMIC DNA]</scope>
    <source>
        <strain evidence="2 3">IHI B618</strain>
    </source>
</reference>
<feature type="region of interest" description="Disordered" evidence="1">
    <location>
        <begin position="60"/>
        <end position="108"/>
    </location>
</feature>
<evidence type="ECO:0000313" key="2">
    <source>
        <dbReference type="EMBL" id="RXW12706.1"/>
    </source>
</evidence>
<sequence>LVCCVSSSAAPISSADTRGYVKVGLFTDVPWIPLASGNHKLDKLMGPLISEYFTQKKRSQVKEKVKRENPDSNKSVIPAKKLKTEADQEVSSPTPPESAGGVDTASDSFQGVEDDEELMANSWHQEEPILTQEEAFGSAPGAPLATLSSSIVDRFDPVTIDPTLFPSATAGFAAPPPLPALPPALKKALGRANKENMPLGNRAPQGSGKFCIGNYKGKTTGKALYALAWLVVPGNKTRLTSDFNQAWDNLPSNEKAGYEAQGATLKAAAALNL</sequence>